<evidence type="ECO:0000256" key="4">
    <source>
        <dbReference type="ARBA" id="ARBA00022840"/>
    </source>
</evidence>
<dbReference type="Proteomes" id="UP000647183">
    <property type="component" value="Unassembled WGS sequence"/>
</dbReference>
<dbReference type="InterPro" id="IPR003439">
    <property type="entry name" value="ABC_transporter-like_ATP-bd"/>
</dbReference>
<dbReference type="CDD" id="cd03220">
    <property type="entry name" value="ABC_KpsT_Wzt"/>
    <property type="match status" value="1"/>
</dbReference>
<dbReference type="EMBL" id="JACSQJ010000006">
    <property type="protein sequence ID" value="MBD7988504.1"/>
    <property type="molecule type" value="Genomic_DNA"/>
</dbReference>
<name>A0ABR8ULH3_9GAMM</name>
<organism evidence="6 7">
    <name type="scientific">Luteimonas colneyensis</name>
    <dbReference type="NCBI Taxonomy" id="2762230"/>
    <lineage>
        <taxon>Bacteria</taxon>
        <taxon>Pseudomonadati</taxon>
        <taxon>Pseudomonadota</taxon>
        <taxon>Gammaproteobacteria</taxon>
        <taxon>Lysobacterales</taxon>
        <taxon>Lysobacteraceae</taxon>
        <taxon>Luteimonas</taxon>
    </lineage>
</organism>
<dbReference type="SMART" id="SM00382">
    <property type="entry name" value="AAA"/>
    <property type="match status" value="1"/>
</dbReference>
<protein>
    <submittedName>
        <fullName evidence="6">ABC transporter ATP-binding protein</fullName>
    </submittedName>
</protein>
<evidence type="ECO:0000256" key="1">
    <source>
        <dbReference type="ARBA" id="ARBA00005417"/>
    </source>
</evidence>
<keyword evidence="3" id="KW-0547">Nucleotide-binding</keyword>
<dbReference type="PANTHER" id="PTHR46743:SF2">
    <property type="entry name" value="TEICHOIC ACIDS EXPORT ATP-BINDING PROTEIN TAGH"/>
    <property type="match status" value="1"/>
</dbReference>
<evidence type="ECO:0000313" key="6">
    <source>
        <dbReference type="EMBL" id="MBD7988504.1"/>
    </source>
</evidence>
<accession>A0ABR8ULH3</accession>
<proteinExistence type="inferred from homology"/>
<evidence type="ECO:0000259" key="5">
    <source>
        <dbReference type="PROSITE" id="PS50893"/>
    </source>
</evidence>
<evidence type="ECO:0000256" key="2">
    <source>
        <dbReference type="ARBA" id="ARBA00022448"/>
    </source>
</evidence>
<keyword evidence="7" id="KW-1185">Reference proteome</keyword>
<dbReference type="PANTHER" id="PTHR46743">
    <property type="entry name" value="TEICHOIC ACIDS EXPORT ATP-BINDING PROTEIN TAGH"/>
    <property type="match status" value="1"/>
</dbReference>
<dbReference type="InterPro" id="IPR017871">
    <property type="entry name" value="ABC_transporter-like_CS"/>
</dbReference>
<feature type="domain" description="ABC transporter" evidence="5">
    <location>
        <begin position="30"/>
        <end position="250"/>
    </location>
</feature>
<reference evidence="6 7" key="1">
    <citation type="submission" date="2020-08" db="EMBL/GenBank/DDBJ databases">
        <title>A Genomic Blueprint of the Chicken Gut Microbiome.</title>
        <authorList>
            <person name="Gilroy R."/>
            <person name="Ravi A."/>
            <person name="Getino M."/>
            <person name="Pursley I."/>
            <person name="Horton D.L."/>
            <person name="Alikhan N.-F."/>
            <person name="Baker D."/>
            <person name="Gharbi K."/>
            <person name="Hall N."/>
            <person name="Watson M."/>
            <person name="Adriaenssens E.M."/>
            <person name="Foster-Nyarko E."/>
            <person name="Jarju S."/>
            <person name="Secka A."/>
            <person name="Antonio M."/>
            <person name="Oren A."/>
            <person name="Chaudhuri R."/>
            <person name="La Ragione R.M."/>
            <person name="Hildebrand F."/>
            <person name="Pallen M.J."/>
        </authorList>
    </citation>
    <scope>NUCLEOTIDE SEQUENCE [LARGE SCALE GENOMIC DNA]</scope>
    <source>
        <strain evidence="6 7">Sa2BVA3</strain>
    </source>
</reference>
<dbReference type="PROSITE" id="PS00211">
    <property type="entry name" value="ABC_TRANSPORTER_1"/>
    <property type="match status" value="1"/>
</dbReference>
<gene>
    <name evidence="6" type="ORF">H9645_10755</name>
</gene>
<evidence type="ECO:0000313" key="7">
    <source>
        <dbReference type="Proteomes" id="UP000647183"/>
    </source>
</evidence>
<keyword evidence="2" id="KW-0813">Transport</keyword>
<dbReference type="SUPFAM" id="SSF52540">
    <property type="entry name" value="P-loop containing nucleoside triphosphate hydrolases"/>
    <property type="match status" value="1"/>
</dbReference>
<dbReference type="RefSeq" id="WP_191729705.1">
    <property type="nucleotide sequence ID" value="NZ_JACSQJ010000006.1"/>
</dbReference>
<dbReference type="InterPro" id="IPR050683">
    <property type="entry name" value="Bact_Polysacc_Export_ATP-bd"/>
</dbReference>
<dbReference type="InterPro" id="IPR003593">
    <property type="entry name" value="AAA+_ATPase"/>
</dbReference>
<evidence type="ECO:0000256" key="3">
    <source>
        <dbReference type="ARBA" id="ARBA00022741"/>
    </source>
</evidence>
<dbReference type="Pfam" id="PF00005">
    <property type="entry name" value="ABC_tran"/>
    <property type="match status" value="1"/>
</dbReference>
<dbReference type="InterPro" id="IPR015860">
    <property type="entry name" value="ABC_transpr_TagH-like"/>
</dbReference>
<dbReference type="InterPro" id="IPR027417">
    <property type="entry name" value="P-loop_NTPase"/>
</dbReference>
<comment type="caution">
    <text evidence="6">The sequence shown here is derived from an EMBL/GenBank/DDBJ whole genome shotgun (WGS) entry which is preliminary data.</text>
</comment>
<sequence length="258" mass="28184">MAHIRLENVGLDVPLYVQRHSDVSGWGQVLRRAAFSRPERRLATLLDDISFEAADGDRIAVLGQNGAGKSTLLQILTGAYRPTRGRVQVTGSRQALMNINLGFNGEATVVENVLLRCSSMGIRLAEIRRNVPEILDFAGLESKASHRLKTLSSGQRMRLGFSISTAFQNDVMIMDEWLSTGDAAFLERAGERLTSRVGGAEIVVIATHSIRMARAVCNRAILLEGGQVKAAGSLSRVIGVYRERTRRQNTQIALAKAS</sequence>
<comment type="similarity">
    <text evidence="1">Belongs to the ABC transporter superfamily.</text>
</comment>
<keyword evidence="4 6" id="KW-0067">ATP-binding</keyword>
<dbReference type="PROSITE" id="PS50893">
    <property type="entry name" value="ABC_TRANSPORTER_2"/>
    <property type="match status" value="1"/>
</dbReference>
<dbReference type="GO" id="GO:0005524">
    <property type="term" value="F:ATP binding"/>
    <property type="evidence" value="ECO:0007669"/>
    <property type="project" value="UniProtKB-KW"/>
</dbReference>
<dbReference type="Gene3D" id="3.40.50.300">
    <property type="entry name" value="P-loop containing nucleotide triphosphate hydrolases"/>
    <property type="match status" value="1"/>
</dbReference>